<name>A0ABS7JIV6_9SPHN</name>
<evidence type="ECO:0000259" key="2">
    <source>
        <dbReference type="Pfam" id="PF07811"/>
    </source>
</evidence>
<reference evidence="3 4" key="1">
    <citation type="submission" date="2021-08" db="EMBL/GenBank/DDBJ databases">
        <title>Comparative Genomics Analysis of the Genus Qipengyuania Reveals Extensive Genetic Diversity and Metabolic Versatility, Including the Description of Fifteen Novel Species.</title>
        <authorList>
            <person name="Liu Y."/>
        </authorList>
    </citation>
    <scope>NUCLEOTIDE SEQUENCE [LARGE SCALE GENOMIC DNA]</scope>
    <source>
        <strain evidence="3 4">GH25</strain>
    </source>
</reference>
<dbReference type="Proteomes" id="UP000776651">
    <property type="component" value="Unassembled WGS sequence"/>
</dbReference>
<keyword evidence="1" id="KW-0812">Transmembrane</keyword>
<evidence type="ECO:0000256" key="1">
    <source>
        <dbReference type="SAM" id="Phobius"/>
    </source>
</evidence>
<proteinExistence type="predicted"/>
<protein>
    <submittedName>
        <fullName evidence="3">Pilus assembly protein</fullName>
    </submittedName>
</protein>
<keyword evidence="1" id="KW-0472">Membrane</keyword>
<feature type="domain" description="TadE-like" evidence="2">
    <location>
        <begin position="20"/>
        <end position="57"/>
    </location>
</feature>
<accession>A0ABS7JIV6</accession>
<keyword evidence="4" id="KW-1185">Reference proteome</keyword>
<sequence length="214" mass="23188">MREAILPRRFLRRLRLSESGLALTEFAFSLPIFITLLFGGLEIINLVMAHMRINQIAITVADNAGRARSGIDEADIYEVFAGATQAGTGLDFASNGRVVLSSLQPNGKTGGNAGQMINWQRCFGSLAVAPRYGLQNKGRNDSSLAAGMGPATTRIRAAEGTAVMFAEVSYHYTPKILPSIVSSGLDLRYESAFNVRERTNQDITNTQRLATNSC</sequence>
<dbReference type="EMBL" id="JAIGNQ010000003">
    <property type="protein sequence ID" value="MBX7489024.1"/>
    <property type="molecule type" value="Genomic_DNA"/>
</dbReference>
<keyword evidence="1" id="KW-1133">Transmembrane helix</keyword>
<feature type="transmembrane region" description="Helical" evidence="1">
    <location>
        <begin position="21"/>
        <end position="41"/>
    </location>
</feature>
<gene>
    <name evidence="3" type="ORF">K3177_10920</name>
</gene>
<dbReference type="Pfam" id="PF07811">
    <property type="entry name" value="TadE"/>
    <property type="match status" value="1"/>
</dbReference>
<evidence type="ECO:0000313" key="3">
    <source>
        <dbReference type="EMBL" id="MBX7489024.1"/>
    </source>
</evidence>
<comment type="caution">
    <text evidence="3">The sequence shown here is derived from an EMBL/GenBank/DDBJ whole genome shotgun (WGS) entry which is preliminary data.</text>
</comment>
<organism evidence="3 4">
    <name type="scientific">Qipengyuania pacifica</name>
    <dbReference type="NCBI Taxonomy" id="2860199"/>
    <lineage>
        <taxon>Bacteria</taxon>
        <taxon>Pseudomonadati</taxon>
        <taxon>Pseudomonadota</taxon>
        <taxon>Alphaproteobacteria</taxon>
        <taxon>Sphingomonadales</taxon>
        <taxon>Erythrobacteraceae</taxon>
        <taxon>Qipengyuania</taxon>
    </lineage>
</organism>
<evidence type="ECO:0000313" key="4">
    <source>
        <dbReference type="Proteomes" id="UP000776651"/>
    </source>
</evidence>
<dbReference type="InterPro" id="IPR012495">
    <property type="entry name" value="TadE-like_dom"/>
</dbReference>